<keyword evidence="3" id="KW-1185">Reference proteome</keyword>
<dbReference type="Proteomes" id="UP000001811">
    <property type="component" value="Chromosome 19"/>
</dbReference>
<dbReference type="InterPro" id="IPR031678">
    <property type="entry name" value="DUF4715"/>
</dbReference>
<dbReference type="GO" id="GO:0008585">
    <property type="term" value="P:female gonad development"/>
    <property type="evidence" value="ECO:0007669"/>
    <property type="project" value="Ensembl"/>
</dbReference>
<sequence length="153" mass="17199">MEPPYQAASILMKVNTLQGKKMVETGLQSGDFSLSQSWPSCLPPPASLETLQQKVAGVQRELADFKKEALKAIHFLEDAFGRMNGALAQQEEQAARVKRRLREEEDRGVVRNKVLTFLLPREKQLREHCQRLEHLLLARSRPGPGAARKGQAD</sequence>
<dbReference type="Pfam" id="PF15835">
    <property type="entry name" value="DUF4715"/>
    <property type="match status" value="1"/>
</dbReference>
<evidence type="ECO:0000313" key="3">
    <source>
        <dbReference type="Proteomes" id="UP000001811"/>
    </source>
</evidence>
<dbReference type="KEGG" id="ocu:100342738"/>
<reference evidence="2 3" key="1">
    <citation type="journal article" date="2011" name="Nature">
        <title>A high-resolution map of human evolutionary constraint using 29 mammals.</title>
        <authorList>
            <person name="Lindblad-Toh K."/>
            <person name="Garber M."/>
            <person name="Zuk O."/>
            <person name="Lin M.F."/>
            <person name="Parker B.J."/>
            <person name="Washietl S."/>
            <person name="Kheradpour P."/>
            <person name="Ernst J."/>
            <person name="Jordan G."/>
            <person name="Mauceli E."/>
            <person name="Ward L.D."/>
            <person name="Lowe C.B."/>
            <person name="Holloway A.K."/>
            <person name="Clamp M."/>
            <person name="Gnerre S."/>
            <person name="Alfoldi J."/>
            <person name="Beal K."/>
            <person name="Chang J."/>
            <person name="Clawson H."/>
            <person name="Cuff J."/>
            <person name="Di Palma F."/>
            <person name="Fitzgerald S."/>
            <person name="Flicek P."/>
            <person name="Guttman M."/>
            <person name="Hubisz M.J."/>
            <person name="Jaffe D.B."/>
            <person name="Jungreis I."/>
            <person name="Kent W.J."/>
            <person name="Kostka D."/>
            <person name="Lara M."/>
            <person name="Martins A.L."/>
            <person name="Massingham T."/>
            <person name="Moltke I."/>
            <person name="Raney B.J."/>
            <person name="Rasmussen M.D."/>
            <person name="Robinson J."/>
            <person name="Stark A."/>
            <person name="Vilella A.J."/>
            <person name="Wen J."/>
            <person name="Xie X."/>
            <person name="Zody M.C."/>
            <person name="Baldwin J."/>
            <person name="Bloom T."/>
            <person name="Chin C.W."/>
            <person name="Heiman D."/>
            <person name="Nicol R."/>
            <person name="Nusbaum C."/>
            <person name="Young S."/>
            <person name="Wilkinson J."/>
            <person name="Worley K.C."/>
            <person name="Kovar C.L."/>
            <person name="Muzny D.M."/>
            <person name="Gibbs R.A."/>
            <person name="Cree A."/>
            <person name="Dihn H.H."/>
            <person name="Fowler G."/>
            <person name="Jhangiani S."/>
            <person name="Joshi V."/>
            <person name="Lee S."/>
            <person name="Lewis L.R."/>
            <person name="Nazareth L.V."/>
            <person name="Okwuonu G."/>
            <person name="Santibanez J."/>
            <person name="Warren W.C."/>
            <person name="Mardis E.R."/>
            <person name="Weinstock G.M."/>
            <person name="Wilson R.K."/>
            <person name="Delehaunty K."/>
            <person name="Dooling D."/>
            <person name="Fronik C."/>
            <person name="Fulton L."/>
            <person name="Fulton B."/>
            <person name="Graves T."/>
            <person name="Minx P."/>
            <person name="Sodergren E."/>
            <person name="Birney E."/>
            <person name="Margulies E.H."/>
            <person name="Herrero J."/>
            <person name="Green E.D."/>
            <person name="Haussler D."/>
            <person name="Siepel A."/>
            <person name="Goldman N."/>
            <person name="Pollard K.S."/>
            <person name="Pedersen J.S."/>
            <person name="Lander E.S."/>
            <person name="Kellis M."/>
        </authorList>
    </citation>
    <scope>NUCLEOTIDE SEQUENCE [LARGE SCALE GENOMIC DNA]</scope>
    <source>
        <strain evidence="2 3">Thorbecke inbred</strain>
    </source>
</reference>
<dbReference type="AlphaFoldDB" id="A0A5F9DA82"/>
<protein>
    <submittedName>
        <fullName evidence="2">Coiled-coil domain containing 182</fullName>
    </submittedName>
</protein>
<dbReference type="OrthoDB" id="9611797at2759"/>
<dbReference type="STRING" id="9986.ENSOCUP00000043177"/>
<dbReference type="EMBL" id="AAGW02039362">
    <property type="status" value="NOT_ANNOTATED_CDS"/>
    <property type="molecule type" value="Genomic_DNA"/>
</dbReference>
<dbReference type="InParanoid" id="A0A5F9DA82"/>
<dbReference type="CTD" id="101927581"/>
<dbReference type="Bgee" id="ENSOCUG00000003346">
    <property type="expression patterns" value="Expressed in testis and 5 other cell types or tissues"/>
</dbReference>
<dbReference type="RefSeq" id="XP_002719143.1">
    <property type="nucleotide sequence ID" value="XM_002719097.5"/>
</dbReference>
<proteinExistence type="predicted"/>
<dbReference type="GeneTree" id="ENSGT00390000014787"/>
<name>A0A5F9DA82_RABIT</name>
<evidence type="ECO:0000256" key="1">
    <source>
        <dbReference type="SAM" id="Coils"/>
    </source>
</evidence>
<accession>A0A5F9DA82</accession>
<dbReference type="PANTHER" id="PTHR37364:SF1">
    <property type="entry name" value="COILED-COIL DOMAIN-CONTAINING PROTEIN 182"/>
    <property type="match status" value="1"/>
</dbReference>
<dbReference type="Ensembl" id="ENSOCUT00000003343.3">
    <property type="protein sequence ID" value="ENSOCUP00000043177.1"/>
    <property type="gene ID" value="ENSOCUG00000003346.3"/>
</dbReference>
<evidence type="ECO:0000313" key="2">
    <source>
        <dbReference type="Ensembl" id="ENSOCUP00000043177.1"/>
    </source>
</evidence>
<keyword evidence="1" id="KW-0175">Coiled coil</keyword>
<reference evidence="2" key="2">
    <citation type="submission" date="2025-08" db="UniProtKB">
        <authorList>
            <consortium name="Ensembl"/>
        </authorList>
    </citation>
    <scope>IDENTIFICATION</scope>
    <source>
        <strain evidence="2">Thorbecke</strain>
    </source>
</reference>
<gene>
    <name evidence="2" type="primary">CCDC182</name>
</gene>
<dbReference type="GeneID" id="100342738"/>
<organism evidence="2 3">
    <name type="scientific">Oryctolagus cuniculus</name>
    <name type="common">Rabbit</name>
    <dbReference type="NCBI Taxonomy" id="9986"/>
    <lineage>
        <taxon>Eukaryota</taxon>
        <taxon>Metazoa</taxon>
        <taxon>Chordata</taxon>
        <taxon>Craniata</taxon>
        <taxon>Vertebrata</taxon>
        <taxon>Euteleostomi</taxon>
        <taxon>Mammalia</taxon>
        <taxon>Eutheria</taxon>
        <taxon>Euarchontoglires</taxon>
        <taxon>Glires</taxon>
        <taxon>Lagomorpha</taxon>
        <taxon>Leporidae</taxon>
        <taxon>Oryctolagus</taxon>
    </lineage>
</organism>
<reference evidence="2" key="3">
    <citation type="submission" date="2025-09" db="UniProtKB">
        <authorList>
            <consortium name="Ensembl"/>
        </authorList>
    </citation>
    <scope>IDENTIFICATION</scope>
    <source>
        <strain evidence="2">Thorbecke</strain>
    </source>
</reference>
<feature type="coiled-coil region" evidence="1">
    <location>
        <begin position="48"/>
        <end position="107"/>
    </location>
</feature>
<dbReference type="PANTHER" id="PTHR37364">
    <property type="entry name" value="COILED-COIL DOMAIN-CONTAINING PROTEIN 182"/>
    <property type="match status" value="1"/>
</dbReference>